<dbReference type="Proteomes" id="UP000298061">
    <property type="component" value="Unassembled WGS sequence"/>
</dbReference>
<keyword evidence="3" id="KW-1185">Reference proteome</keyword>
<protein>
    <submittedName>
        <fullName evidence="2">Uncharacterized protein</fullName>
    </submittedName>
</protein>
<comment type="caution">
    <text evidence="2">The sequence shown here is derived from an EMBL/GenBank/DDBJ whole genome shotgun (WGS) entry which is preliminary data.</text>
</comment>
<evidence type="ECO:0000313" key="3">
    <source>
        <dbReference type="Proteomes" id="UP000298061"/>
    </source>
</evidence>
<name>A0A4Z0A6F8_9AGAM</name>
<gene>
    <name evidence="2" type="ORF">EWM64_g2079</name>
</gene>
<feature type="compositionally biased region" description="Polar residues" evidence="1">
    <location>
        <begin position="7"/>
        <end position="25"/>
    </location>
</feature>
<evidence type="ECO:0000256" key="1">
    <source>
        <dbReference type="SAM" id="MobiDB-lite"/>
    </source>
</evidence>
<feature type="region of interest" description="Disordered" evidence="1">
    <location>
        <begin position="1"/>
        <end position="41"/>
    </location>
</feature>
<dbReference type="AlphaFoldDB" id="A0A4Z0A6F8"/>
<reference evidence="2 3" key="1">
    <citation type="submission" date="2019-02" db="EMBL/GenBank/DDBJ databases">
        <title>Genome sequencing of the rare red list fungi Hericium alpestre (H. flagellum).</title>
        <authorList>
            <person name="Buettner E."/>
            <person name="Kellner H."/>
        </authorList>
    </citation>
    <scope>NUCLEOTIDE SEQUENCE [LARGE SCALE GENOMIC DNA]</scope>
    <source>
        <strain evidence="2 3">DSM 108284</strain>
    </source>
</reference>
<evidence type="ECO:0000313" key="2">
    <source>
        <dbReference type="EMBL" id="TFY81933.1"/>
    </source>
</evidence>
<sequence length="219" mass="22966">MHPALVNTPSASAVRESPTTTQQLRVSHEADVTRAPRAASPAHLPVETTLAHEPANADAPAAIPVAIATPHLRAARVLDSCPEQSDSPAALTTPTSTSSDVSANSPQQLRVSNHTDTVTTPQSTFPMLSASATTAAAAVAVLAAAIDILGPPTVFLVCPTHSSCCAEDFGHELDTRALRTCPATSIEDIDEELLVNIIEDAQNQMRIDVRCEVRVKALE</sequence>
<feature type="region of interest" description="Disordered" evidence="1">
    <location>
        <begin position="80"/>
        <end position="118"/>
    </location>
</feature>
<feature type="non-terminal residue" evidence="2">
    <location>
        <position position="219"/>
    </location>
</feature>
<proteinExistence type="predicted"/>
<dbReference type="EMBL" id="SFCI01000160">
    <property type="protein sequence ID" value="TFY81933.1"/>
    <property type="molecule type" value="Genomic_DNA"/>
</dbReference>
<dbReference type="STRING" id="135208.A0A4Z0A6F8"/>
<feature type="compositionally biased region" description="Low complexity" evidence="1">
    <location>
        <begin position="85"/>
        <end position="100"/>
    </location>
</feature>
<organism evidence="2 3">
    <name type="scientific">Hericium alpestre</name>
    <dbReference type="NCBI Taxonomy" id="135208"/>
    <lineage>
        <taxon>Eukaryota</taxon>
        <taxon>Fungi</taxon>
        <taxon>Dikarya</taxon>
        <taxon>Basidiomycota</taxon>
        <taxon>Agaricomycotina</taxon>
        <taxon>Agaricomycetes</taxon>
        <taxon>Russulales</taxon>
        <taxon>Hericiaceae</taxon>
        <taxon>Hericium</taxon>
    </lineage>
</organism>
<accession>A0A4Z0A6F8</accession>
<feature type="compositionally biased region" description="Polar residues" evidence="1">
    <location>
        <begin position="101"/>
        <end position="118"/>
    </location>
</feature>